<keyword evidence="2" id="KW-0560">Oxidoreductase</keyword>
<keyword evidence="7" id="KW-1185">Reference proteome</keyword>
<feature type="compositionally biased region" description="Basic and acidic residues" evidence="4">
    <location>
        <begin position="335"/>
        <end position="346"/>
    </location>
</feature>
<dbReference type="PRINTS" id="PR00081">
    <property type="entry name" value="GDHRDH"/>
</dbReference>
<feature type="compositionally biased region" description="Polar residues" evidence="4">
    <location>
        <begin position="352"/>
        <end position="367"/>
    </location>
</feature>
<dbReference type="AlphaFoldDB" id="A0A1G7F3P0"/>
<dbReference type="EMBL" id="LT629690">
    <property type="protein sequence ID" value="SDE70145.1"/>
    <property type="molecule type" value="Genomic_DNA"/>
</dbReference>
<dbReference type="Gene3D" id="3.40.50.720">
    <property type="entry name" value="NAD(P)-binding Rossmann-like Domain"/>
    <property type="match status" value="1"/>
</dbReference>
<gene>
    <name evidence="6" type="ORF">SAMN05444167_0190</name>
</gene>
<organism evidence="6 7">
    <name type="scientific">Terriglobus roseus</name>
    <dbReference type="NCBI Taxonomy" id="392734"/>
    <lineage>
        <taxon>Bacteria</taxon>
        <taxon>Pseudomonadati</taxon>
        <taxon>Acidobacteriota</taxon>
        <taxon>Terriglobia</taxon>
        <taxon>Terriglobales</taxon>
        <taxon>Acidobacteriaceae</taxon>
        <taxon>Terriglobus</taxon>
    </lineage>
</organism>
<dbReference type="GO" id="GO:0016020">
    <property type="term" value="C:membrane"/>
    <property type="evidence" value="ECO:0007669"/>
    <property type="project" value="TreeGrafter"/>
</dbReference>
<proteinExistence type="inferred from homology"/>
<evidence type="ECO:0000256" key="4">
    <source>
        <dbReference type="SAM" id="MobiDB-lite"/>
    </source>
</evidence>
<dbReference type="Pfam" id="PF00106">
    <property type="entry name" value="adh_short"/>
    <property type="match status" value="1"/>
</dbReference>
<dbReference type="SUPFAM" id="SSF51735">
    <property type="entry name" value="NAD(P)-binding Rossmann-fold domains"/>
    <property type="match status" value="1"/>
</dbReference>
<protein>
    <submittedName>
        <fullName evidence="6">Short-chain dehydrogenase</fullName>
    </submittedName>
</protein>
<name>A0A1G7F3P0_9BACT</name>
<evidence type="ECO:0000313" key="6">
    <source>
        <dbReference type="EMBL" id="SDE70145.1"/>
    </source>
</evidence>
<dbReference type="GO" id="GO:0016491">
    <property type="term" value="F:oxidoreductase activity"/>
    <property type="evidence" value="ECO:0007669"/>
    <property type="project" value="UniProtKB-KW"/>
</dbReference>
<comment type="similarity">
    <text evidence="1 3">Belongs to the short-chain dehydrogenases/reductases (SDR) family.</text>
</comment>
<evidence type="ECO:0000313" key="7">
    <source>
        <dbReference type="Proteomes" id="UP000182427"/>
    </source>
</evidence>
<reference evidence="7" key="1">
    <citation type="submission" date="2016-10" db="EMBL/GenBank/DDBJ databases">
        <authorList>
            <person name="Varghese N."/>
            <person name="Submissions S."/>
        </authorList>
    </citation>
    <scope>NUCLEOTIDE SEQUENCE [LARGE SCALE GENOMIC DNA]</scope>
    <source>
        <strain evidence="7">GAS232</strain>
    </source>
</reference>
<dbReference type="InterPro" id="IPR020904">
    <property type="entry name" value="Sc_DH/Rdtase_CS"/>
</dbReference>
<feature type="region of interest" description="Disordered" evidence="4">
    <location>
        <begin position="333"/>
        <end position="367"/>
    </location>
</feature>
<dbReference type="InterPro" id="IPR002347">
    <property type="entry name" value="SDR_fam"/>
</dbReference>
<dbReference type="SMART" id="SM00822">
    <property type="entry name" value="PKS_KR"/>
    <property type="match status" value="1"/>
</dbReference>
<dbReference type="Proteomes" id="UP000182427">
    <property type="component" value="Chromosome I"/>
</dbReference>
<evidence type="ECO:0000256" key="3">
    <source>
        <dbReference type="RuleBase" id="RU000363"/>
    </source>
</evidence>
<dbReference type="InterPro" id="IPR036291">
    <property type="entry name" value="NAD(P)-bd_dom_sf"/>
</dbReference>
<evidence type="ECO:0000256" key="2">
    <source>
        <dbReference type="ARBA" id="ARBA00023002"/>
    </source>
</evidence>
<dbReference type="OrthoDB" id="151996at2"/>
<sequence>MVGKALKLGGKAGIWFAKRQARKHGMKINLALGMLGAGVAACEAWKAHQRDAAVRGKVVLITGGSRGLGLEIARQFGLGGAHLVLVARKDNELREALGSLMRDCAIPNGGTAHTITADISLKEDCERMIADATERYGRVDILINCAGIITVGPFEDQPTEAFRDAMNINFFGQLYAIQAVLPQMLERKAGQIVNIASIGGKIAVPHLLPYVASKFALVGLSEGLHAELRHKGVHVLTVCPGLMRTGSQVQVDVVGNAEKEYRWFKLGATMPGISVAARAAARTIFRATVERRAEITITPQAWLAARLVGVAPECSTRFAAAVSHLALPAANGNREPIKGSEIEAQRKAQKAVRNNGNTRAPFSPAQA</sequence>
<evidence type="ECO:0000256" key="1">
    <source>
        <dbReference type="ARBA" id="ARBA00006484"/>
    </source>
</evidence>
<dbReference type="PRINTS" id="PR00080">
    <property type="entry name" value="SDRFAMILY"/>
</dbReference>
<dbReference type="InterPro" id="IPR057326">
    <property type="entry name" value="KR_dom"/>
</dbReference>
<dbReference type="PANTHER" id="PTHR44196">
    <property type="entry name" value="DEHYDROGENASE/REDUCTASE SDR FAMILY MEMBER 7B"/>
    <property type="match status" value="1"/>
</dbReference>
<accession>A0A1G7F3P0</accession>
<dbReference type="PANTHER" id="PTHR44196:SF1">
    <property type="entry name" value="DEHYDROGENASE_REDUCTASE SDR FAMILY MEMBER 7B"/>
    <property type="match status" value="1"/>
</dbReference>
<feature type="domain" description="Ketoreductase" evidence="5">
    <location>
        <begin position="57"/>
        <end position="246"/>
    </location>
</feature>
<evidence type="ECO:0000259" key="5">
    <source>
        <dbReference type="SMART" id="SM00822"/>
    </source>
</evidence>
<dbReference type="PROSITE" id="PS00061">
    <property type="entry name" value="ADH_SHORT"/>
    <property type="match status" value="1"/>
</dbReference>